<feature type="transmembrane region" description="Helical" evidence="5">
    <location>
        <begin position="168"/>
        <end position="185"/>
    </location>
</feature>
<feature type="domain" description="Yip1" evidence="6">
    <location>
        <begin position="7"/>
        <end position="181"/>
    </location>
</feature>
<dbReference type="Proteomes" id="UP001225034">
    <property type="component" value="Unassembled WGS sequence"/>
</dbReference>
<evidence type="ECO:0000313" key="8">
    <source>
        <dbReference type="Proteomes" id="UP001225034"/>
    </source>
</evidence>
<feature type="transmembrane region" description="Helical" evidence="5">
    <location>
        <begin position="136"/>
        <end position="156"/>
    </location>
</feature>
<comment type="subcellular location">
    <subcellularLocation>
        <location evidence="1">Membrane</location>
        <topology evidence="1">Multi-pass membrane protein</topology>
    </subcellularLocation>
</comment>
<dbReference type="RefSeq" id="WP_306982904.1">
    <property type="nucleotide sequence ID" value="NZ_JAUSUA010000003.1"/>
</dbReference>
<accession>A0ABT9YI36</accession>
<evidence type="ECO:0000259" key="6">
    <source>
        <dbReference type="Pfam" id="PF04893"/>
    </source>
</evidence>
<feature type="transmembrane region" description="Helical" evidence="5">
    <location>
        <begin position="57"/>
        <end position="84"/>
    </location>
</feature>
<organism evidence="7 8">
    <name type="scientific">Alkalicoccobacillus murimartini</name>
    <dbReference type="NCBI Taxonomy" id="171685"/>
    <lineage>
        <taxon>Bacteria</taxon>
        <taxon>Bacillati</taxon>
        <taxon>Bacillota</taxon>
        <taxon>Bacilli</taxon>
        <taxon>Bacillales</taxon>
        <taxon>Bacillaceae</taxon>
        <taxon>Alkalicoccobacillus</taxon>
    </lineage>
</organism>
<dbReference type="EMBL" id="JAUSUA010000003">
    <property type="protein sequence ID" value="MDQ0207532.1"/>
    <property type="molecule type" value="Genomic_DNA"/>
</dbReference>
<gene>
    <name evidence="7" type="ORF">J2S05_002333</name>
</gene>
<proteinExistence type="predicted"/>
<keyword evidence="2 5" id="KW-0812">Transmembrane</keyword>
<evidence type="ECO:0000256" key="5">
    <source>
        <dbReference type="SAM" id="Phobius"/>
    </source>
</evidence>
<sequence length="192" mass="21822">MMTSWVRVWIQPGEVTREKIEGKRNETLSFLLVAVFGAIFSFLLIDQINRDFDVSFNLWIASTIGLIVSPILFTLSAWFVAVIGRWMGGEGLASDVRIALLWGQILPSVAIWGIRLVEFLINGEASVVPSSRDQSLANMVVAGLSIWIWVLSLQAVAEAHRFSAWKSLLIYIIFILFLFLFQRLMDFIQWLI</sequence>
<evidence type="ECO:0000256" key="1">
    <source>
        <dbReference type="ARBA" id="ARBA00004141"/>
    </source>
</evidence>
<comment type="caution">
    <text evidence="7">The sequence shown here is derived from an EMBL/GenBank/DDBJ whole genome shotgun (WGS) entry which is preliminary data.</text>
</comment>
<feature type="transmembrane region" description="Helical" evidence="5">
    <location>
        <begin position="96"/>
        <end position="116"/>
    </location>
</feature>
<evidence type="ECO:0000256" key="2">
    <source>
        <dbReference type="ARBA" id="ARBA00022692"/>
    </source>
</evidence>
<evidence type="ECO:0000256" key="4">
    <source>
        <dbReference type="ARBA" id="ARBA00023136"/>
    </source>
</evidence>
<feature type="transmembrane region" description="Helical" evidence="5">
    <location>
        <begin position="27"/>
        <end position="45"/>
    </location>
</feature>
<reference evidence="7 8" key="1">
    <citation type="submission" date="2023-07" db="EMBL/GenBank/DDBJ databases">
        <title>Genomic Encyclopedia of Type Strains, Phase IV (KMG-IV): sequencing the most valuable type-strain genomes for metagenomic binning, comparative biology and taxonomic classification.</title>
        <authorList>
            <person name="Goeker M."/>
        </authorList>
    </citation>
    <scope>NUCLEOTIDE SEQUENCE [LARGE SCALE GENOMIC DNA]</scope>
    <source>
        <strain evidence="7 8">DSM 19154</strain>
    </source>
</reference>
<dbReference type="InterPro" id="IPR006977">
    <property type="entry name" value="Yip1_dom"/>
</dbReference>
<evidence type="ECO:0000256" key="3">
    <source>
        <dbReference type="ARBA" id="ARBA00022989"/>
    </source>
</evidence>
<keyword evidence="4 5" id="KW-0472">Membrane</keyword>
<dbReference type="Pfam" id="PF04893">
    <property type="entry name" value="Yip1"/>
    <property type="match status" value="1"/>
</dbReference>
<evidence type="ECO:0000313" key="7">
    <source>
        <dbReference type="EMBL" id="MDQ0207532.1"/>
    </source>
</evidence>
<protein>
    <submittedName>
        <fullName evidence="7">Polyferredoxin</fullName>
    </submittedName>
</protein>
<name>A0ABT9YI36_9BACI</name>
<keyword evidence="8" id="KW-1185">Reference proteome</keyword>
<keyword evidence="3 5" id="KW-1133">Transmembrane helix</keyword>